<accession>A0A7W9JEH5</accession>
<comment type="caution">
    <text evidence="1">The sequence shown here is derived from an EMBL/GenBank/DDBJ whole genome shotgun (WGS) entry which is preliminary data.</text>
</comment>
<evidence type="ECO:0000313" key="1">
    <source>
        <dbReference type="EMBL" id="MBB5840500.1"/>
    </source>
</evidence>
<dbReference type="Proteomes" id="UP000549971">
    <property type="component" value="Unassembled WGS sequence"/>
</dbReference>
<name>A0A7W9JEH5_9ACTN</name>
<proteinExistence type="predicted"/>
<organism evidence="1 2">
    <name type="scientific">Kribbella italica</name>
    <dbReference type="NCBI Taxonomy" id="1540520"/>
    <lineage>
        <taxon>Bacteria</taxon>
        <taxon>Bacillati</taxon>
        <taxon>Actinomycetota</taxon>
        <taxon>Actinomycetes</taxon>
        <taxon>Propionibacteriales</taxon>
        <taxon>Kribbellaceae</taxon>
        <taxon>Kribbella</taxon>
    </lineage>
</organism>
<gene>
    <name evidence="1" type="ORF">HDA39_007234</name>
</gene>
<sequence length="138" mass="15005">MTDTKTATVPAYFSTLIPANTVPFVIDALRAAFVQRHADETTPADAWDEHGAWSPGGIWTHSTDTACTARLDHYYSVVRFAHQALGIRASGSNDFAVLNATIRSECEASRLVVEIPGLGFVQPSYATHHGLKPSPRPR</sequence>
<dbReference type="EMBL" id="JACHMY010000001">
    <property type="protein sequence ID" value="MBB5840500.1"/>
    <property type="molecule type" value="Genomic_DNA"/>
</dbReference>
<reference evidence="1 2" key="1">
    <citation type="submission" date="2020-08" db="EMBL/GenBank/DDBJ databases">
        <title>Sequencing the genomes of 1000 actinobacteria strains.</title>
        <authorList>
            <person name="Klenk H.-P."/>
        </authorList>
    </citation>
    <scope>NUCLEOTIDE SEQUENCE [LARGE SCALE GENOMIC DNA]</scope>
    <source>
        <strain evidence="1 2">DSM 28967</strain>
    </source>
</reference>
<dbReference type="RefSeq" id="WP_184802903.1">
    <property type="nucleotide sequence ID" value="NZ_JACHMY010000001.1"/>
</dbReference>
<protein>
    <submittedName>
        <fullName evidence="1">Uncharacterized protein</fullName>
    </submittedName>
</protein>
<keyword evidence="2" id="KW-1185">Reference proteome</keyword>
<evidence type="ECO:0000313" key="2">
    <source>
        <dbReference type="Proteomes" id="UP000549971"/>
    </source>
</evidence>
<dbReference type="AlphaFoldDB" id="A0A7W9JEH5"/>